<evidence type="ECO:0000313" key="1">
    <source>
        <dbReference type="EMBL" id="GHO41968.1"/>
    </source>
</evidence>
<protein>
    <submittedName>
        <fullName evidence="1">Uncharacterized protein</fullName>
    </submittedName>
</protein>
<dbReference type="AlphaFoldDB" id="A0A8J3MPU8"/>
<evidence type="ECO:0000313" key="2">
    <source>
        <dbReference type="Proteomes" id="UP000612362"/>
    </source>
</evidence>
<proteinExistence type="predicted"/>
<organism evidence="1 2">
    <name type="scientific">Ktedonospora formicarum</name>
    <dbReference type="NCBI Taxonomy" id="2778364"/>
    <lineage>
        <taxon>Bacteria</taxon>
        <taxon>Bacillati</taxon>
        <taxon>Chloroflexota</taxon>
        <taxon>Ktedonobacteria</taxon>
        <taxon>Ktedonobacterales</taxon>
        <taxon>Ktedonobacteraceae</taxon>
        <taxon>Ktedonospora</taxon>
    </lineage>
</organism>
<dbReference type="SUPFAM" id="SSF53850">
    <property type="entry name" value="Periplasmic binding protein-like II"/>
    <property type="match status" value="1"/>
</dbReference>
<dbReference type="EMBL" id="BNJF01000001">
    <property type="protein sequence ID" value="GHO41968.1"/>
    <property type="molecule type" value="Genomic_DNA"/>
</dbReference>
<gene>
    <name evidence="1" type="ORF">KSX_01310</name>
</gene>
<keyword evidence="2" id="KW-1185">Reference proteome</keyword>
<dbReference type="Proteomes" id="UP000612362">
    <property type="component" value="Unassembled WGS sequence"/>
</dbReference>
<name>A0A8J3MPU8_9CHLR</name>
<comment type="caution">
    <text evidence="1">The sequence shown here is derived from an EMBL/GenBank/DDBJ whole genome shotgun (WGS) entry which is preliminary data.</text>
</comment>
<dbReference type="RefSeq" id="WP_220191566.1">
    <property type="nucleotide sequence ID" value="NZ_BNJF01000001.1"/>
</dbReference>
<reference evidence="1" key="1">
    <citation type="submission" date="2020-10" db="EMBL/GenBank/DDBJ databases">
        <title>Taxonomic study of unclassified bacteria belonging to the class Ktedonobacteria.</title>
        <authorList>
            <person name="Yabe S."/>
            <person name="Wang C.M."/>
            <person name="Zheng Y."/>
            <person name="Sakai Y."/>
            <person name="Cavaletti L."/>
            <person name="Monciardini P."/>
            <person name="Donadio S."/>
        </authorList>
    </citation>
    <scope>NUCLEOTIDE SEQUENCE</scope>
    <source>
        <strain evidence="1">SOSP1-1</strain>
    </source>
</reference>
<sequence length="379" mass="41557">MTRTVRFGLAAVGVTIGLVLLIIFTTVLRPSLATPALTPTPIPQTTISCVGGSEKNDLMQDADIQKILRDTYGLTVQFQSMGSLAQATMSTSDIKQKGLDCLWPSSIAAQTVFEAQHKSSEFEAYRAENVLSSPEVIYAGPNGTAALQKAGIVTKRGNNYYIVNMKKLLLDYVLKGKQWEDIGAQQLQGPIQIGSTNPAESNSGFILYLLKLTIVATNDPFKSPNVAQAKNALPTIRALYDAQGLQAQSSSFGFDQWLNQGGEFRAPLYSGYESQIIEKSLEFPQLKDVNILYPEPTAYSDHPILALNKKAQHFIDAMKDKKIQQIAWKKYGFRSVQLGVTNVQDFPKLPLAGNISSINVPSADVVMMLNNCLKDRNQC</sequence>
<accession>A0A8J3MPU8</accession>